<dbReference type="AlphaFoldDB" id="A0A8S4QYW7"/>
<comment type="caution">
    <text evidence="2">The sequence shown here is derived from an EMBL/GenBank/DDBJ whole genome shotgun (WGS) entry which is preliminary data.</text>
</comment>
<dbReference type="EMBL" id="CAKXAJ010022877">
    <property type="protein sequence ID" value="CAH2227319.1"/>
    <property type="molecule type" value="Genomic_DNA"/>
</dbReference>
<evidence type="ECO:0000313" key="3">
    <source>
        <dbReference type="Proteomes" id="UP000838756"/>
    </source>
</evidence>
<organism evidence="2 3">
    <name type="scientific">Pararge aegeria aegeria</name>
    <dbReference type="NCBI Taxonomy" id="348720"/>
    <lineage>
        <taxon>Eukaryota</taxon>
        <taxon>Metazoa</taxon>
        <taxon>Ecdysozoa</taxon>
        <taxon>Arthropoda</taxon>
        <taxon>Hexapoda</taxon>
        <taxon>Insecta</taxon>
        <taxon>Pterygota</taxon>
        <taxon>Neoptera</taxon>
        <taxon>Endopterygota</taxon>
        <taxon>Lepidoptera</taxon>
        <taxon>Glossata</taxon>
        <taxon>Ditrysia</taxon>
        <taxon>Papilionoidea</taxon>
        <taxon>Nymphalidae</taxon>
        <taxon>Satyrinae</taxon>
        <taxon>Satyrini</taxon>
        <taxon>Parargina</taxon>
        <taxon>Pararge</taxon>
    </lineage>
</organism>
<sequence>MGRARSPEHEWTLGSQGAGMASPDWLVDPQPGGQTTSRSSQVAAGSKQHKTVELGTPYKRPMSSTVRLSVDMMKSQF</sequence>
<dbReference type="OrthoDB" id="7466345at2759"/>
<keyword evidence="3" id="KW-1185">Reference proteome</keyword>
<proteinExistence type="predicted"/>
<accession>A0A8S4QYW7</accession>
<dbReference type="Proteomes" id="UP000838756">
    <property type="component" value="Unassembled WGS sequence"/>
</dbReference>
<protein>
    <submittedName>
        <fullName evidence="2">Jg16194 protein</fullName>
    </submittedName>
</protein>
<gene>
    <name evidence="2" type="primary">jg16194</name>
    <name evidence="2" type="ORF">PAEG_LOCUS7848</name>
</gene>
<evidence type="ECO:0000256" key="1">
    <source>
        <dbReference type="SAM" id="MobiDB-lite"/>
    </source>
</evidence>
<feature type="compositionally biased region" description="Polar residues" evidence="1">
    <location>
        <begin position="32"/>
        <end position="43"/>
    </location>
</feature>
<name>A0A8S4QYW7_9NEOP</name>
<reference evidence="2" key="1">
    <citation type="submission" date="2022-03" db="EMBL/GenBank/DDBJ databases">
        <authorList>
            <person name="Lindestad O."/>
        </authorList>
    </citation>
    <scope>NUCLEOTIDE SEQUENCE</scope>
</reference>
<evidence type="ECO:0000313" key="2">
    <source>
        <dbReference type="EMBL" id="CAH2227319.1"/>
    </source>
</evidence>
<feature type="region of interest" description="Disordered" evidence="1">
    <location>
        <begin position="1"/>
        <end position="62"/>
    </location>
</feature>
<feature type="compositionally biased region" description="Basic and acidic residues" evidence="1">
    <location>
        <begin position="1"/>
        <end position="11"/>
    </location>
</feature>